<dbReference type="OrthoDB" id="199574at2759"/>
<proteinExistence type="predicted"/>
<dbReference type="Gene3D" id="1.25.40.990">
    <property type="match status" value="1"/>
</dbReference>
<dbReference type="InParanoid" id="A0A077ZZF4"/>
<protein>
    <submittedName>
        <fullName evidence="1">Uncharacterized protein</fullName>
    </submittedName>
</protein>
<evidence type="ECO:0000313" key="2">
    <source>
        <dbReference type="Proteomes" id="UP000039865"/>
    </source>
</evidence>
<gene>
    <name evidence="1" type="primary">Contig8266.g8814</name>
    <name evidence="1" type="ORF">STYLEM_3589</name>
</gene>
<dbReference type="Proteomes" id="UP000039865">
    <property type="component" value="Unassembled WGS sequence"/>
</dbReference>
<keyword evidence="2" id="KW-1185">Reference proteome</keyword>
<reference evidence="1 2" key="1">
    <citation type="submission" date="2014-06" db="EMBL/GenBank/DDBJ databases">
        <authorList>
            <person name="Swart Estienne"/>
        </authorList>
    </citation>
    <scope>NUCLEOTIDE SEQUENCE [LARGE SCALE GENOMIC DNA]</scope>
    <source>
        <strain evidence="1 2">130c</strain>
    </source>
</reference>
<name>A0A077ZZF4_STYLE</name>
<dbReference type="AlphaFoldDB" id="A0A077ZZF4"/>
<evidence type="ECO:0000313" key="1">
    <source>
        <dbReference type="EMBL" id="CDW74608.1"/>
    </source>
</evidence>
<sequence>MIGFLELLAQSNSYTHKLAVKLICTLRHQSNCETEPMIILQNAQLPNNSNNSLYEFAKMSYQYALLSESNGISYLIIKAAYNEQIRLGTHQFQPATAARGTVPNSHPMKMPAAFAIEVKSIFPLTSSSKQTAIIKVMNVELQSKIFKAFFKIKKFGKKYKNQQPQPQPSESDQQELNQQFERKLKFEQEDQFYKQQSDNYLEKKYFRITQLITEKDLQDDKLIRTEKQLIQAFDHVYTKFDSYTSESIYEQSQNYEWFIDQLKAIRQELTIRKIDHEFALKVYEVNCVVALNNLDLSQFLQSYSRLIDIAKQLGVYWRFEVIYFQFNSQEIRMTMSLIYFIREDFDLFTEIKTKDLIEMQTEDYHHEDQSKLFGMRLAYKRYQICFNANIQAYKKPKQWKLYKCPKIGQEIK</sequence>
<dbReference type="EMBL" id="CCKQ01003493">
    <property type="protein sequence ID" value="CDW74608.1"/>
    <property type="molecule type" value="Genomic_DNA"/>
</dbReference>
<accession>A0A077ZZF4</accession>
<organism evidence="1 2">
    <name type="scientific">Stylonychia lemnae</name>
    <name type="common">Ciliate</name>
    <dbReference type="NCBI Taxonomy" id="5949"/>
    <lineage>
        <taxon>Eukaryota</taxon>
        <taxon>Sar</taxon>
        <taxon>Alveolata</taxon>
        <taxon>Ciliophora</taxon>
        <taxon>Intramacronucleata</taxon>
        <taxon>Spirotrichea</taxon>
        <taxon>Stichotrichia</taxon>
        <taxon>Sporadotrichida</taxon>
        <taxon>Oxytrichidae</taxon>
        <taxon>Stylonychinae</taxon>
        <taxon>Stylonychia</taxon>
    </lineage>
</organism>